<protein>
    <recommendedName>
        <fullName evidence="5">Poly(Aspartic acid) hydrolase</fullName>
    </recommendedName>
</protein>
<dbReference type="SUPFAM" id="SSF53474">
    <property type="entry name" value="alpha/beta-Hydrolases"/>
    <property type="match status" value="1"/>
</dbReference>
<dbReference type="EMBL" id="BAAATM010000018">
    <property type="protein sequence ID" value="GAA2549381.1"/>
    <property type="molecule type" value="Genomic_DNA"/>
</dbReference>
<gene>
    <name evidence="3" type="ORF">GCM10010423_56770</name>
</gene>
<organism evidence="3 4">
    <name type="scientific">Streptomyces levis</name>
    <dbReference type="NCBI Taxonomy" id="285566"/>
    <lineage>
        <taxon>Bacteria</taxon>
        <taxon>Bacillati</taxon>
        <taxon>Actinomycetota</taxon>
        <taxon>Actinomycetes</taxon>
        <taxon>Kitasatosporales</taxon>
        <taxon>Streptomycetaceae</taxon>
        <taxon>Streptomyces</taxon>
    </lineage>
</organism>
<name>A0ABN3NZ41_9ACTN</name>
<accession>A0ABN3NZ41</accession>
<keyword evidence="2" id="KW-0378">Hydrolase</keyword>
<evidence type="ECO:0000313" key="3">
    <source>
        <dbReference type="EMBL" id="GAA2549381.1"/>
    </source>
</evidence>
<reference evidence="3 4" key="1">
    <citation type="journal article" date="2019" name="Int. J. Syst. Evol. Microbiol.">
        <title>The Global Catalogue of Microorganisms (GCM) 10K type strain sequencing project: providing services to taxonomists for standard genome sequencing and annotation.</title>
        <authorList>
            <consortium name="The Broad Institute Genomics Platform"/>
            <consortium name="The Broad Institute Genome Sequencing Center for Infectious Disease"/>
            <person name="Wu L."/>
            <person name="Ma J."/>
        </authorList>
    </citation>
    <scope>NUCLEOTIDE SEQUENCE [LARGE SCALE GENOMIC DNA]</scope>
    <source>
        <strain evidence="3 4">JCM 6924</strain>
    </source>
</reference>
<dbReference type="Gene3D" id="3.40.50.1820">
    <property type="entry name" value="alpha/beta hydrolase"/>
    <property type="match status" value="1"/>
</dbReference>
<dbReference type="Proteomes" id="UP001501095">
    <property type="component" value="Unassembled WGS sequence"/>
</dbReference>
<evidence type="ECO:0000256" key="2">
    <source>
        <dbReference type="ARBA" id="ARBA00022801"/>
    </source>
</evidence>
<evidence type="ECO:0008006" key="5">
    <source>
        <dbReference type="Google" id="ProtNLM"/>
    </source>
</evidence>
<dbReference type="PANTHER" id="PTHR43037">
    <property type="entry name" value="UNNAMED PRODUCT-RELATED"/>
    <property type="match status" value="1"/>
</dbReference>
<dbReference type="RefSeq" id="WP_344541590.1">
    <property type="nucleotide sequence ID" value="NZ_BAAATM010000018.1"/>
</dbReference>
<evidence type="ECO:0000313" key="4">
    <source>
        <dbReference type="Proteomes" id="UP001501095"/>
    </source>
</evidence>
<keyword evidence="1" id="KW-0732">Signal</keyword>
<dbReference type="InterPro" id="IPR050955">
    <property type="entry name" value="Plant_Biomass_Hydrol_Est"/>
</dbReference>
<dbReference type="PANTHER" id="PTHR43037:SF5">
    <property type="entry name" value="FERULOYL ESTERASE"/>
    <property type="match status" value="1"/>
</dbReference>
<keyword evidence="4" id="KW-1185">Reference proteome</keyword>
<dbReference type="InterPro" id="IPR029058">
    <property type="entry name" value="AB_hydrolase_fold"/>
</dbReference>
<evidence type="ECO:0000256" key="1">
    <source>
        <dbReference type="ARBA" id="ARBA00022729"/>
    </source>
</evidence>
<comment type="caution">
    <text evidence="3">The sequence shown here is derived from an EMBL/GenBank/DDBJ whole genome shotgun (WGS) entry which is preliminary data.</text>
</comment>
<sequence length="290" mass="31390">MTAERPLAPWDLPAGHPGVAFLTGATPFFALAPDPRFSYCLYVPTDHTPDGPPLPLVVTVHGTRRRAETLRDAFAGFAERLGCVVLSPLFPAGITGPNDVDSYKLLSPAGFRPDEVLLHMVDEVAARWHVRTDRFHLHGFSGGGQFAHRFAYLHPGRLASLSVGAPGRVTLLDPTAHWWRGTADMAEQFGTDADPAALRGLPVQLVIGEQDTDAGELAPDGDGTAPAGSHRIDRINALRANWREHGIDTRLDIVPGTGHRHVEVLPVVQEFLEAHVSASPRPRAPEVTRP</sequence>
<proteinExistence type="predicted"/>